<reference evidence="3" key="1">
    <citation type="submission" date="2025-08" db="UniProtKB">
        <authorList>
            <consortium name="RefSeq"/>
        </authorList>
    </citation>
    <scope>IDENTIFICATION</scope>
    <source>
        <tissue evidence="3">Young leaves</tissue>
    </source>
</reference>
<name>A0A6J1IFS0_CUCMA</name>
<evidence type="ECO:0000313" key="2">
    <source>
        <dbReference type="Proteomes" id="UP000504608"/>
    </source>
</evidence>
<dbReference type="KEGG" id="cmax:111472919"/>
<organism evidence="2 3">
    <name type="scientific">Cucurbita maxima</name>
    <name type="common">Pumpkin</name>
    <name type="synonym">Winter squash</name>
    <dbReference type="NCBI Taxonomy" id="3661"/>
    <lineage>
        <taxon>Eukaryota</taxon>
        <taxon>Viridiplantae</taxon>
        <taxon>Streptophyta</taxon>
        <taxon>Embryophyta</taxon>
        <taxon>Tracheophyta</taxon>
        <taxon>Spermatophyta</taxon>
        <taxon>Magnoliopsida</taxon>
        <taxon>eudicotyledons</taxon>
        <taxon>Gunneridae</taxon>
        <taxon>Pentapetalae</taxon>
        <taxon>rosids</taxon>
        <taxon>fabids</taxon>
        <taxon>Cucurbitales</taxon>
        <taxon>Cucurbitaceae</taxon>
        <taxon>Cucurbiteae</taxon>
        <taxon>Cucurbita</taxon>
    </lineage>
</organism>
<protein>
    <submittedName>
        <fullName evidence="3">Radixin-like</fullName>
    </submittedName>
</protein>
<keyword evidence="2" id="KW-1185">Reference proteome</keyword>
<feature type="coiled-coil region" evidence="1">
    <location>
        <begin position="10"/>
        <end position="96"/>
    </location>
</feature>
<gene>
    <name evidence="3" type="primary">LOC111472919</name>
</gene>
<dbReference type="RefSeq" id="XP_022974283.1">
    <property type="nucleotide sequence ID" value="XM_023118515.1"/>
</dbReference>
<evidence type="ECO:0000256" key="1">
    <source>
        <dbReference type="SAM" id="Coils"/>
    </source>
</evidence>
<evidence type="ECO:0000313" key="3">
    <source>
        <dbReference type="RefSeq" id="XP_022974283.1"/>
    </source>
</evidence>
<keyword evidence="1" id="KW-0175">Coiled coil</keyword>
<proteinExistence type="predicted"/>
<dbReference type="Proteomes" id="UP000504608">
    <property type="component" value="Unplaced"/>
</dbReference>
<accession>A0A6J1IFS0</accession>
<dbReference type="GeneID" id="111472919"/>
<sequence>MDKSVEKSQLQTLKSLNEHLSKEKVEIEKEKKALEMLIERLEKKLTELRGSELTIEIITRDIAEMEEAKVEVKNVVVDLRRELSKLKEAMTSLIESSVAENERNKELCLKWAVFEKLQIKFHQKRISLVWCSRTRRGN</sequence>
<dbReference type="AlphaFoldDB" id="A0A6J1IFS0"/>